<reference evidence="1 6" key="1">
    <citation type="submission" date="2014-07" db="EMBL/GenBank/DDBJ databases">
        <title>Genome Sequence of Rhodococcus opacus Strain R7, a Biodegrader of Mono- and Polycyclic Aromatic Hydrocarbons.</title>
        <authorList>
            <person name="Di Gennaro P."/>
            <person name="Zampolli J."/>
            <person name="Presti I."/>
            <person name="Cappelletti M."/>
            <person name="D'Ursi P."/>
            <person name="Orro A."/>
            <person name="Mezzelani A."/>
            <person name="Milanesi L."/>
        </authorList>
    </citation>
    <scope>NUCLEOTIDE SEQUENCE [LARGE SCALE GENOMIC DNA]</scope>
    <source>
        <strain evidence="1 6">R7</strain>
        <plasmid evidence="1">pPDG1</plasmid>
    </source>
</reference>
<reference evidence="2 7" key="2">
    <citation type="submission" date="2014-07" db="EMBL/GenBank/DDBJ databases">
        <authorList>
            <person name="Zhang J.E."/>
            <person name="Yang H."/>
            <person name="Guo J."/>
            <person name="Deng Z."/>
            <person name="Luo H."/>
            <person name="Luo M."/>
            <person name="Zhao B."/>
        </authorList>
    </citation>
    <scope>NUCLEOTIDE SEQUENCE [LARGE SCALE GENOMIC DNA]</scope>
    <source>
        <strain evidence="2 7">1CP</strain>
        <plasmid evidence="7">Plasmid pr1cp1</plasmid>
        <plasmid evidence="2">pR1CP1</plasmid>
    </source>
</reference>
<evidence type="ECO:0000313" key="6">
    <source>
        <dbReference type="Proteomes" id="UP000028488"/>
    </source>
</evidence>
<dbReference type="AlphaFoldDB" id="A0A076EZ19"/>
<sequence>MTTRKSRGGRPARDVAVRHIGVEFPAEIADRILAPVDDGRVKTITDRMIALVQLALENEPAIPAQARQEELPMTG</sequence>
<dbReference type="EMBL" id="PUIO01000092">
    <property type="protein sequence ID" value="PQP14123.1"/>
    <property type="molecule type" value="Genomic_DNA"/>
</dbReference>
<dbReference type="Proteomes" id="UP001066327">
    <property type="component" value="Unassembled WGS sequence"/>
</dbReference>
<evidence type="ECO:0000313" key="1">
    <source>
        <dbReference type="EMBL" id="AII10668.1"/>
    </source>
</evidence>
<reference evidence="4" key="3">
    <citation type="journal article" date="2018" name="Genome Announc.">
        <title>Draft Genome Sequence of Rhodococcus opacus Strain 04-OD7, Which Can Mobilize Phosphate.</title>
        <authorList>
            <person name="Zheng B.X."/>
            <person name="Zhang H.K."/>
            <person name="Ding K."/>
        </authorList>
    </citation>
    <scope>NUCLEOTIDE SEQUENCE</scope>
    <source>
        <strain evidence="4">04-OD7</strain>
    </source>
</reference>
<protein>
    <submittedName>
        <fullName evidence="1">Uncharacterized protein</fullName>
    </submittedName>
</protein>
<reference evidence="4" key="5">
    <citation type="submission" date="2018-02" db="EMBL/GenBank/DDBJ databases">
        <authorList>
            <person name="Cohen D.B."/>
            <person name="Kent A.D."/>
        </authorList>
    </citation>
    <scope>NUCLEOTIDE SEQUENCE</scope>
    <source>
        <strain evidence="4">04-OD7</strain>
    </source>
</reference>
<dbReference type="Proteomes" id="UP001231166">
    <property type="component" value="Plasmid pRho-VOC14-L"/>
</dbReference>
<evidence type="ECO:0000313" key="4">
    <source>
        <dbReference type="EMBL" id="PQP14123.1"/>
    </source>
</evidence>
<accession>A0A076EZ19</accession>
<geneLocation type="plasmid" evidence="5 10">
    <name>pRho-VOC14-L</name>
</geneLocation>
<geneLocation type="plasmid" evidence="7">
    <name>pr1cp1</name>
</geneLocation>
<dbReference type="RefSeq" id="WP_005262432.1">
    <property type="nucleotide sequence ID" value="NZ_CP008948.1"/>
</dbReference>
<geneLocation type="plasmid" evidence="1 6">
    <name>pPDG1</name>
</geneLocation>
<evidence type="ECO:0000313" key="5">
    <source>
        <dbReference type="EMBL" id="WLF52137.1"/>
    </source>
</evidence>
<dbReference type="EMBL" id="CP009112">
    <property type="protein sequence ID" value="ANS32051.1"/>
    <property type="molecule type" value="Genomic_DNA"/>
</dbReference>
<dbReference type="Proteomes" id="UP000239290">
    <property type="component" value="Unassembled WGS sequence"/>
</dbReference>
<evidence type="ECO:0000313" key="7">
    <source>
        <dbReference type="Proteomes" id="UP000186108"/>
    </source>
</evidence>
<dbReference type="Proteomes" id="UP000186108">
    <property type="component" value="Plasmid pR1CP1"/>
</dbReference>
<evidence type="ECO:0000313" key="8">
    <source>
        <dbReference type="Proteomes" id="UP000239290"/>
    </source>
</evidence>
<dbReference type="Proteomes" id="UP000028488">
    <property type="component" value="Plasmid pPDG1"/>
</dbReference>
<organism evidence="1 6">
    <name type="scientific">Rhodococcus opacus</name>
    <name type="common">Nocardia opaca</name>
    <dbReference type="NCBI Taxonomy" id="37919"/>
    <lineage>
        <taxon>Bacteria</taxon>
        <taxon>Bacillati</taxon>
        <taxon>Actinomycetota</taxon>
        <taxon>Actinomycetes</taxon>
        <taxon>Mycobacteriales</taxon>
        <taxon>Nocardiaceae</taxon>
        <taxon>Rhodococcus</taxon>
    </lineage>
</organism>
<reference evidence="8" key="4">
    <citation type="submission" date="2018-02" db="EMBL/GenBank/DDBJ databases">
        <title>Draft genome sequencing of Rhodococcus opacus KU647198.</title>
        <authorList>
            <person name="Zheng B.-X."/>
        </authorList>
    </citation>
    <scope>NUCLEOTIDE SEQUENCE [LARGE SCALE GENOMIC DNA]</scope>
    <source>
        <strain evidence="8">04-OD7</strain>
    </source>
</reference>
<evidence type="ECO:0000313" key="9">
    <source>
        <dbReference type="Proteomes" id="UP001066327"/>
    </source>
</evidence>
<name>A0A076EZ19_RHOOP</name>
<evidence type="ECO:0000313" key="10">
    <source>
        <dbReference type="Proteomes" id="UP001231166"/>
    </source>
</evidence>
<gene>
    <name evidence="4" type="ORF">C5613_41275</name>
    <name evidence="1" type="ORF">EP51_41300</name>
    <name evidence="3" type="ORF">O4328_44180</name>
    <name evidence="5" type="ORF">Q5707_42720</name>
    <name evidence="2" type="ORF">R1CP_37235</name>
</gene>
<proteinExistence type="predicted"/>
<evidence type="ECO:0000313" key="3">
    <source>
        <dbReference type="EMBL" id="MCZ4590535.1"/>
    </source>
</evidence>
<dbReference type="EMBL" id="CP130956">
    <property type="protein sequence ID" value="WLF52137.1"/>
    <property type="molecule type" value="Genomic_DNA"/>
</dbReference>
<reference evidence="5" key="7">
    <citation type="submission" date="2023-07" db="EMBL/GenBank/DDBJ databases">
        <title>Genomic analysis of Rhodococcus opacus VOC-14 with glycol ethers degradation activity.</title>
        <authorList>
            <person name="Narkevich D.A."/>
            <person name="Hlushen A.M."/>
            <person name="Akhremchuk A.E."/>
            <person name="Sikolenko M.A."/>
            <person name="Valentovich L.N."/>
        </authorList>
    </citation>
    <scope>NUCLEOTIDE SEQUENCE</scope>
    <source>
        <strain evidence="5">VOC-14</strain>
        <plasmid evidence="5">pRho-VOC14-L</plasmid>
    </source>
</reference>
<keyword evidence="9" id="KW-1185">Reference proteome</keyword>
<keyword evidence="1" id="KW-0614">Plasmid</keyword>
<reference evidence="3" key="6">
    <citation type="submission" date="2022-12" db="EMBL/GenBank/DDBJ databases">
        <authorList>
            <person name="Krivoruchko A.V."/>
            <person name="Elkin A."/>
        </authorList>
    </citation>
    <scope>NUCLEOTIDE SEQUENCE</scope>
    <source>
        <strain evidence="3">IEGM 249</strain>
    </source>
</reference>
<dbReference type="EMBL" id="JAPWIS010000054">
    <property type="protein sequence ID" value="MCZ4590535.1"/>
    <property type="molecule type" value="Genomic_DNA"/>
</dbReference>
<evidence type="ECO:0000313" key="2">
    <source>
        <dbReference type="EMBL" id="ANS32051.1"/>
    </source>
</evidence>
<geneLocation type="plasmid" evidence="2">
    <name>pR1CP1</name>
</geneLocation>
<dbReference type="EMBL" id="CP008948">
    <property type="protein sequence ID" value="AII10668.1"/>
    <property type="molecule type" value="Genomic_DNA"/>
</dbReference>